<keyword evidence="11" id="KW-1185">Reference proteome</keyword>
<evidence type="ECO:0008006" key="12">
    <source>
        <dbReference type="Google" id="ProtNLM"/>
    </source>
</evidence>
<reference evidence="10 11" key="1">
    <citation type="submission" date="2019-03" db="EMBL/GenBank/DDBJ databases">
        <title>Genomic Encyclopedia of Type Strains, Phase IV (KMG-IV): sequencing the most valuable type-strain genomes for metagenomic binning, comparative biology and taxonomic classification.</title>
        <authorList>
            <person name="Goeker M."/>
        </authorList>
    </citation>
    <scope>NUCLEOTIDE SEQUENCE [LARGE SCALE GENOMIC DNA]</scope>
    <source>
        <strain evidence="10 11">DSM 104836</strain>
    </source>
</reference>
<dbReference type="Gene3D" id="2.40.110.10">
    <property type="entry name" value="Butyryl-CoA Dehydrogenase, subunit A, domain 2"/>
    <property type="match status" value="1"/>
</dbReference>
<evidence type="ECO:0000256" key="1">
    <source>
        <dbReference type="ARBA" id="ARBA00001974"/>
    </source>
</evidence>
<dbReference type="InterPro" id="IPR052161">
    <property type="entry name" value="Mycobact_Acyl-CoA_DH"/>
</dbReference>
<evidence type="ECO:0000313" key="11">
    <source>
        <dbReference type="Proteomes" id="UP000295696"/>
    </source>
</evidence>
<dbReference type="SUPFAM" id="SSF56645">
    <property type="entry name" value="Acyl-CoA dehydrogenase NM domain-like"/>
    <property type="match status" value="1"/>
</dbReference>
<dbReference type="EMBL" id="SLZU01000005">
    <property type="protein sequence ID" value="TCS64619.1"/>
    <property type="molecule type" value="Genomic_DNA"/>
</dbReference>
<keyword evidence="5 6" id="KW-0560">Oxidoreductase</keyword>
<keyword evidence="4 6" id="KW-0274">FAD</keyword>
<sequence length="396" mass="43967">MTQTDVQPPFRADHAPHPDYNAMPDAEFRAVVRHFIETHYPDIPRHLLRRLRWQEVCPWYAVLARTGWLAPTWPQALGGMGLNAGKHLILIEEYERFGCARMHDIGTVMLGPLLIQFGTQAQQDHYLTRILSGEDIWAQGYSEPGAGSDLAALRTEALRDGDHWVLNGQKTWITLGADANMIFVLARTDKSVRKQAGISFLLVPMEAPGVTVREIENLEGHAEFCEVFFDNVRIPIGNIVGEVNGGWAMAKALLGHERVFIGAPRLSASALARLEEIARREGVWSDPVFRDRFTQLEMDLADLSDLFETYVERLRTGAPIGADVGLLKICQSELYQRISEEMLQVAGSLGGAQLTDATARLDTAGTWLAARPTTIFGGSTEVMRNVVARASLDLPK</sequence>
<feature type="domain" description="Acyl-CoA dehydrogenase/oxidase N-terminal" evidence="9">
    <location>
        <begin position="27"/>
        <end position="134"/>
    </location>
</feature>
<dbReference type="OrthoDB" id="9775090at2"/>
<comment type="cofactor">
    <cofactor evidence="1 6">
        <name>FAD</name>
        <dbReference type="ChEBI" id="CHEBI:57692"/>
    </cofactor>
</comment>
<dbReference type="InterPro" id="IPR006091">
    <property type="entry name" value="Acyl-CoA_Oxase/DH_mid-dom"/>
</dbReference>
<dbReference type="PANTHER" id="PTHR43292:SF3">
    <property type="entry name" value="ACYL-COA DEHYDROGENASE FADE29"/>
    <property type="match status" value="1"/>
</dbReference>
<dbReference type="InterPro" id="IPR037069">
    <property type="entry name" value="AcylCoA_DH/ox_N_sf"/>
</dbReference>
<comment type="similarity">
    <text evidence="2 6">Belongs to the acyl-CoA dehydrogenase family.</text>
</comment>
<name>A0A4R3JEU1_9RHOB</name>
<dbReference type="InterPro" id="IPR013786">
    <property type="entry name" value="AcylCoA_DH/ox_N"/>
</dbReference>
<proteinExistence type="inferred from homology"/>
<dbReference type="Pfam" id="PF00441">
    <property type="entry name" value="Acyl-CoA_dh_1"/>
    <property type="match status" value="1"/>
</dbReference>
<evidence type="ECO:0000313" key="10">
    <source>
        <dbReference type="EMBL" id="TCS64619.1"/>
    </source>
</evidence>
<dbReference type="InterPro" id="IPR036250">
    <property type="entry name" value="AcylCo_DH-like_C"/>
</dbReference>
<dbReference type="Pfam" id="PF02771">
    <property type="entry name" value="Acyl-CoA_dh_N"/>
    <property type="match status" value="1"/>
</dbReference>
<feature type="domain" description="Acyl-CoA oxidase/dehydrogenase middle" evidence="8">
    <location>
        <begin position="138"/>
        <end position="232"/>
    </location>
</feature>
<dbReference type="InterPro" id="IPR009075">
    <property type="entry name" value="AcylCo_DH/oxidase_C"/>
</dbReference>
<evidence type="ECO:0000259" key="7">
    <source>
        <dbReference type="Pfam" id="PF00441"/>
    </source>
</evidence>
<dbReference type="RefSeq" id="WP_132244485.1">
    <property type="nucleotide sequence ID" value="NZ_SLZU01000005.1"/>
</dbReference>
<evidence type="ECO:0000256" key="5">
    <source>
        <dbReference type="ARBA" id="ARBA00023002"/>
    </source>
</evidence>
<dbReference type="FunFam" id="2.40.110.10:FF:000011">
    <property type="entry name" value="Acyl-CoA dehydrogenase FadE34"/>
    <property type="match status" value="1"/>
</dbReference>
<dbReference type="GO" id="GO:0050660">
    <property type="term" value="F:flavin adenine dinucleotide binding"/>
    <property type="evidence" value="ECO:0007669"/>
    <property type="project" value="InterPro"/>
</dbReference>
<evidence type="ECO:0000256" key="2">
    <source>
        <dbReference type="ARBA" id="ARBA00009347"/>
    </source>
</evidence>
<organism evidence="10 11">
    <name type="scientific">Primorskyibacter sedentarius</name>
    <dbReference type="NCBI Taxonomy" id="745311"/>
    <lineage>
        <taxon>Bacteria</taxon>
        <taxon>Pseudomonadati</taxon>
        <taxon>Pseudomonadota</taxon>
        <taxon>Alphaproteobacteria</taxon>
        <taxon>Rhodobacterales</taxon>
        <taxon>Roseobacteraceae</taxon>
        <taxon>Primorskyibacter</taxon>
    </lineage>
</organism>
<dbReference type="PANTHER" id="PTHR43292">
    <property type="entry name" value="ACYL-COA DEHYDROGENASE"/>
    <property type="match status" value="1"/>
</dbReference>
<gene>
    <name evidence="10" type="ORF">EDD52_105180</name>
</gene>
<evidence type="ECO:0000259" key="8">
    <source>
        <dbReference type="Pfam" id="PF02770"/>
    </source>
</evidence>
<dbReference type="SUPFAM" id="SSF47203">
    <property type="entry name" value="Acyl-CoA dehydrogenase C-terminal domain-like"/>
    <property type="match status" value="1"/>
</dbReference>
<keyword evidence="3 6" id="KW-0285">Flavoprotein</keyword>
<dbReference type="InterPro" id="IPR009100">
    <property type="entry name" value="AcylCoA_DH/oxidase_NM_dom_sf"/>
</dbReference>
<accession>A0A4R3JEU1</accession>
<evidence type="ECO:0000256" key="3">
    <source>
        <dbReference type="ARBA" id="ARBA00022630"/>
    </source>
</evidence>
<dbReference type="Gene3D" id="1.20.140.10">
    <property type="entry name" value="Butyryl-CoA Dehydrogenase, subunit A, domain 3"/>
    <property type="match status" value="1"/>
</dbReference>
<dbReference type="AlphaFoldDB" id="A0A4R3JEU1"/>
<evidence type="ECO:0000256" key="4">
    <source>
        <dbReference type="ARBA" id="ARBA00022827"/>
    </source>
</evidence>
<comment type="caution">
    <text evidence="10">The sequence shown here is derived from an EMBL/GenBank/DDBJ whole genome shotgun (WGS) entry which is preliminary data.</text>
</comment>
<evidence type="ECO:0000259" key="9">
    <source>
        <dbReference type="Pfam" id="PF02771"/>
    </source>
</evidence>
<evidence type="ECO:0000256" key="6">
    <source>
        <dbReference type="RuleBase" id="RU362125"/>
    </source>
</evidence>
<dbReference type="GO" id="GO:0005886">
    <property type="term" value="C:plasma membrane"/>
    <property type="evidence" value="ECO:0007669"/>
    <property type="project" value="TreeGrafter"/>
</dbReference>
<dbReference type="Gene3D" id="1.10.540.10">
    <property type="entry name" value="Acyl-CoA dehydrogenase/oxidase, N-terminal domain"/>
    <property type="match status" value="1"/>
</dbReference>
<dbReference type="Proteomes" id="UP000295696">
    <property type="component" value="Unassembled WGS sequence"/>
</dbReference>
<feature type="domain" description="Acyl-CoA dehydrogenase/oxidase C-terminal" evidence="7">
    <location>
        <begin position="244"/>
        <end position="391"/>
    </location>
</feature>
<protein>
    <recommendedName>
        <fullName evidence="12">Alkylation response protein AidB-like acyl-CoA dehydrogenase</fullName>
    </recommendedName>
</protein>
<dbReference type="InterPro" id="IPR046373">
    <property type="entry name" value="Acyl-CoA_Oxase/DH_mid-dom_sf"/>
</dbReference>
<dbReference type="Pfam" id="PF02770">
    <property type="entry name" value="Acyl-CoA_dh_M"/>
    <property type="match status" value="1"/>
</dbReference>
<dbReference type="GO" id="GO:0016627">
    <property type="term" value="F:oxidoreductase activity, acting on the CH-CH group of donors"/>
    <property type="evidence" value="ECO:0007669"/>
    <property type="project" value="InterPro"/>
</dbReference>